<sequence>MVKDDANKYPMIVPGEEVVRICPCDECQATLKKLIDAYNDKNQANNIDKTTERGIFSDIDLSVEAAPMELNLRWVINPLSNANKKDASGNKSDRDGGVSIQNPRAIQDKNSRTDDDERLIPVIDFHAPKWVVYIRHIVMRILKR</sequence>
<proteinExistence type="predicted"/>
<protein>
    <submittedName>
        <fullName evidence="2">Uncharacterized protein</fullName>
    </submittedName>
</protein>
<evidence type="ECO:0000313" key="3">
    <source>
        <dbReference type="Proteomes" id="UP000078224"/>
    </source>
</evidence>
<gene>
    <name evidence="2" type="ORF">M998_3783</name>
</gene>
<accession>A0A1B7JGA2</accession>
<dbReference type="PATRIC" id="fig|1354272.4.peg.3868"/>
<evidence type="ECO:0000313" key="2">
    <source>
        <dbReference type="EMBL" id="OAT46980.1"/>
    </source>
</evidence>
<feature type="compositionally biased region" description="Basic and acidic residues" evidence="1">
    <location>
        <begin position="83"/>
        <end position="96"/>
    </location>
</feature>
<dbReference type="Proteomes" id="UP000078224">
    <property type="component" value="Unassembled WGS sequence"/>
</dbReference>
<comment type="caution">
    <text evidence="2">The sequence shown here is derived from an EMBL/GenBank/DDBJ whole genome shotgun (WGS) entry which is preliminary data.</text>
</comment>
<dbReference type="AlphaFoldDB" id="A0A1B7JGA2"/>
<feature type="region of interest" description="Disordered" evidence="1">
    <location>
        <begin position="81"/>
        <end position="113"/>
    </location>
</feature>
<keyword evidence="3" id="KW-1185">Reference proteome</keyword>
<dbReference type="EMBL" id="LXEW01000053">
    <property type="protein sequence ID" value="OAT46980.1"/>
    <property type="molecule type" value="Genomic_DNA"/>
</dbReference>
<organism evidence="2 3">
    <name type="scientific">Providencia heimbachae ATCC 35613</name>
    <dbReference type="NCBI Taxonomy" id="1354272"/>
    <lineage>
        <taxon>Bacteria</taxon>
        <taxon>Pseudomonadati</taxon>
        <taxon>Pseudomonadota</taxon>
        <taxon>Gammaproteobacteria</taxon>
        <taxon>Enterobacterales</taxon>
        <taxon>Morganellaceae</taxon>
        <taxon>Providencia</taxon>
    </lineage>
</organism>
<dbReference type="RefSeq" id="WP_068910282.1">
    <property type="nucleotide sequence ID" value="NZ_LXEW01000053.1"/>
</dbReference>
<name>A0A1B7JGA2_9GAMM</name>
<reference evidence="2 3" key="1">
    <citation type="submission" date="2016-04" db="EMBL/GenBank/DDBJ databases">
        <title>ATOL: Assembling a taxonomically balanced genome-scale reconstruction of the evolutionary history of the Enterobacteriaceae.</title>
        <authorList>
            <person name="Plunkett G.III."/>
            <person name="Neeno-Eckwall E.C."/>
            <person name="Glasner J.D."/>
            <person name="Perna N.T."/>
        </authorList>
    </citation>
    <scope>NUCLEOTIDE SEQUENCE [LARGE SCALE GENOMIC DNA]</scope>
    <source>
        <strain evidence="2 3">ATCC 35613</strain>
    </source>
</reference>
<evidence type="ECO:0000256" key="1">
    <source>
        <dbReference type="SAM" id="MobiDB-lite"/>
    </source>
</evidence>